<name>A0ABW5SW29_9BACI</name>
<reference evidence="5" key="1">
    <citation type="journal article" date="2019" name="Int. J. Syst. Evol. Microbiol.">
        <title>The Global Catalogue of Microorganisms (GCM) 10K type strain sequencing project: providing services to taxonomists for standard genome sequencing and annotation.</title>
        <authorList>
            <consortium name="The Broad Institute Genomics Platform"/>
            <consortium name="The Broad Institute Genome Sequencing Center for Infectious Disease"/>
            <person name="Wu L."/>
            <person name="Ma J."/>
        </authorList>
    </citation>
    <scope>NUCLEOTIDE SEQUENCE [LARGE SCALE GENOMIC DNA]</scope>
    <source>
        <strain evidence="5">KCTC 33792</strain>
    </source>
</reference>
<dbReference type="RefSeq" id="WP_380711182.1">
    <property type="nucleotide sequence ID" value="NZ_JBHUML010000001.1"/>
</dbReference>
<gene>
    <name evidence="4" type="ORF">ACFSUB_00155</name>
</gene>
<evidence type="ECO:0000313" key="5">
    <source>
        <dbReference type="Proteomes" id="UP001597520"/>
    </source>
</evidence>
<dbReference type="Proteomes" id="UP001597520">
    <property type="component" value="Unassembled WGS sequence"/>
</dbReference>
<evidence type="ECO:0000256" key="1">
    <source>
        <dbReference type="ARBA" id="ARBA00006754"/>
    </source>
</evidence>
<organism evidence="4 5">
    <name type="scientific">Salibacterium lacus</name>
    <dbReference type="NCBI Taxonomy" id="1898109"/>
    <lineage>
        <taxon>Bacteria</taxon>
        <taxon>Bacillati</taxon>
        <taxon>Bacillota</taxon>
        <taxon>Bacilli</taxon>
        <taxon>Bacillales</taxon>
        <taxon>Bacillaceae</taxon>
    </lineage>
</organism>
<evidence type="ECO:0000259" key="2">
    <source>
        <dbReference type="Pfam" id="PF13556"/>
    </source>
</evidence>
<proteinExistence type="inferred from homology"/>
<keyword evidence="5" id="KW-1185">Reference proteome</keyword>
<dbReference type="Gene3D" id="1.10.10.2840">
    <property type="entry name" value="PucR C-terminal helix-turn-helix domain"/>
    <property type="match status" value="1"/>
</dbReference>
<dbReference type="Pfam" id="PF13556">
    <property type="entry name" value="HTH_30"/>
    <property type="match status" value="1"/>
</dbReference>
<comment type="similarity">
    <text evidence="1">Belongs to the CdaR family.</text>
</comment>
<dbReference type="InterPro" id="IPR029016">
    <property type="entry name" value="GAF-like_dom_sf"/>
</dbReference>
<dbReference type="InterPro" id="IPR051448">
    <property type="entry name" value="CdaR-like_regulators"/>
</dbReference>
<dbReference type="PANTHER" id="PTHR33744">
    <property type="entry name" value="CARBOHYDRATE DIACID REGULATOR"/>
    <property type="match status" value="1"/>
</dbReference>
<evidence type="ECO:0000259" key="3">
    <source>
        <dbReference type="Pfam" id="PF17853"/>
    </source>
</evidence>
<feature type="domain" description="PucR C-terminal helix-turn-helix" evidence="2">
    <location>
        <begin position="345"/>
        <end position="401"/>
    </location>
</feature>
<dbReference type="InterPro" id="IPR041522">
    <property type="entry name" value="CdaR_GGDEF"/>
</dbReference>
<dbReference type="Gene3D" id="3.30.450.40">
    <property type="match status" value="1"/>
</dbReference>
<dbReference type="PANTHER" id="PTHR33744:SF1">
    <property type="entry name" value="DNA-BINDING TRANSCRIPTIONAL ACTIVATOR ADER"/>
    <property type="match status" value="1"/>
</dbReference>
<dbReference type="InterPro" id="IPR025736">
    <property type="entry name" value="PucR_C-HTH_dom"/>
</dbReference>
<dbReference type="Pfam" id="PF17853">
    <property type="entry name" value="GGDEF_2"/>
    <property type="match status" value="1"/>
</dbReference>
<sequence>MDKHNALDRTFSSMEELADCISEMMQGPVTVEDSSHRLLAYSTHDDHTDAARVSTIIGRRVPEHVINKLWKEGILPALHQNEEPVRIPEIHDIGLGRRMAAPVRNNKDILGYIWVLEGSRSLEEQDAAFLKKAAAKAIVQLQQVQTSHTAMQQHRRDYFWRLLTGDAAQEEEIAGQLSNWFNALPSRSAVIVLESGITLDDSLYDKIIYVMNTSRKVKSYFHTRDQNRIVFLAEPVYPYSEEGIRLFLHDFPVMMKERFQIEEMQPGAGSVYRSLSRIKQSYEEALHVLEVNRQLSGDRSPFLRYEELGFYRYADVIKKKKNRDPEGDPSLTALHEYDKANQTELFDSLRTFLHVDGNMKKASEMMHVHVNTMSYRIRRVEDIIQKDLKNAYHKLSLLLEMTMEEMK</sequence>
<dbReference type="EMBL" id="JBHUML010000001">
    <property type="protein sequence ID" value="MFD2703878.1"/>
    <property type="molecule type" value="Genomic_DNA"/>
</dbReference>
<dbReference type="InterPro" id="IPR042070">
    <property type="entry name" value="PucR_C-HTH_sf"/>
</dbReference>
<comment type="caution">
    <text evidence="4">The sequence shown here is derived from an EMBL/GenBank/DDBJ whole genome shotgun (WGS) entry which is preliminary data.</text>
</comment>
<protein>
    <submittedName>
        <fullName evidence="4">PucR family transcriptional regulator</fullName>
    </submittedName>
</protein>
<feature type="domain" description="CdaR GGDEF-like" evidence="3">
    <location>
        <begin position="184"/>
        <end position="291"/>
    </location>
</feature>
<evidence type="ECO:0000313" key="4">
    <source>
        <dbReference type="EMBL" id="MFD2703878.1"/>
    </source>
</evidence>
<accession>A0ABW5SW29</accession>